<keyword evidence="6" id="KW-0694">RNA-binding</keyword>
<dbReference type="Gene3D" id="3.90.930.12">
    <property type="entry name" value="Ribosomal protein L6, alpha-beta domain"/>
    <property type="match status" value="2"/>
</dbReference>
<keyword evidence="1 5" id="KW-0689">Ribosomal protein</keyword>
<dbReference type="PANTHER" id="PTHR11655">
    <property type="entry name" value="60S/50S RIBOSOMAL PROTEIN L6/L9"/>
    <property type="match status" value="1"/>
</dbReference>
<gene>
    <name evidence="8" type="ORF">A2903_00295</name>
</gene>
<sequence length="178" mass="19356">MSRIGKQIVIIPAGVTATIDKSFFTVTGPKGNLERDFKTDLIGIVINGNEITFTLNKITIESRALWGTVASHVKNMVVGVTDGFTKKLILEGVGFKSEIKNGKLELALGFSHPVSMPIPDGLTATAEKNVITVSGFDKELVGSFTAKVRGMKKPEPYKGKGFRYDNEIIRRKQGKKSA</sequence>
<comment type="function">
    <text evidence="6">This protein binds to the 23S rRNA, and is important in its secondary structure. It is located near the subunit interface in the base of the L7/L12 stalk, and near the tRNA binding site of the peptidyltransferase center.</text>
</comment>
<dbReference type="Proteomes" id="UP000178184">
    <property type="component" value="Unassembled WGS sequence"/>
</dbReference>
<evidence type="ECO:0000259" key="7">
    <source>
        <dbReference type="Pfam" id="PF00347"/>
    </source>
</evidence>
<comment type="caution">
    <text evidence="8">The sequence shown here is derived from an EMBL/GenBank/DDBJ whole genome shotgun (WGS) entry which is preliminary data.</text>
</comment>
<proteinExistence type="inferred from homology"/>
<evidence type="ECO:0000256" key="5">
    <source>
        <dbReference type="RuleBase" id="RU003869"/>
    </source>
</evidence>
<comment type="similarity">
    <text evidence="5">Belongs to the universal ribosomal protein uL6 family.</text>
</comment>
<dbReference type="EMBL" id="MFUO01000019">
    <property type="protein sequence ID" value="OGI83838.1"/>
    <property type="molecule type" value="Genomic_DNA"/>
</dbReference>
<dbReference type="GO" id="GO:0019843">
    <property type="term" value="F:rRNA binding"/>
    <property type="evidence" value="ECO:0007669"/>
    <property type="project" value="UniProtKB-UniRule"/>
</dbReference>
<dbReference type="AlphaFoldDB" id="A0A1F6WPM6"/>
<feature type="domain" description="Large ribosomal subunit protein uL6 alpha-beta" evidence="7">
    <location>
        <begin position="92"/>
        <end position="164"/>
    </location>
</feature>
<dbReference type="GO" id="GO:0003735">
    <property type="term" value="F:structural constituent of ribosome"/>
    <property type="evidence" value="ECO:0007669"/>
    <property type="project" value="UniProtKB-UniRule"/>
</dbReference>
<evidence type="ECO:0000256" key="4">
    <source>
        <dbReference type="NCBIfam" id="TIGR03654"/>
    </source>
</evidence>
<dbReference type="InterPro" id="IPR020040">
    <property type="entry name" value="Ribosomal_uL6_a/b-dom"/>
</dbReference>
<evidence type="ECO:0000313" key="8">
    <source>
        <dbReference type="EMBL" id="OGI83838.1"/>
    </source>
</evidence>
<dbReference type="Pfam" id="PF00347">
    <property type="entry name" value="Ribosomal_L6"/>
    <property type="match status" value="2"/>
</dbReference>
<dbReference type="SUPFAM" id="SSF56053">
    <property type="entry name" value="Ribosomal protein L6"/>
    <property type="match status" value="2"/>
</dbReference>
<dbReference type="GO" id="GO:0002181">
    <property type="term" value="P:cytoplasmic translation"/>
    <property type="evidence" value="ECO:0007669"/>
    <property type="project" value="TreeGrafter"/>
</dbReference>
<dbReference type="PIRSF" id="PIRSF002162">
    <property type="entry name" value="Ribosomal_L6"/>
    <property type="match status" value="1"/>
</dbReference>
<dbReference type="NCBIfam" id="TIGR03654">
    <property type="entry name" value="L6_bact"/>
    <property type="match status" value="1"/>
</dbReference>
<evidence type="ECO:0000313" key="9">
    <source>
        <dbReference type="Proteomes" id="UP000178184"/>
    </source>
</evidence>
<dbReference type="InterPro" id="IPR019906">
    <property type="entry name" value="Ribosomal_uL6_bac-type"/>
</dbReference>
<accession>A0A1F6WPM6</accession>
<protein>
    <recommendedName>
        <fullName evidence="3 4">50S ribosomal protein L6</fullName>
    </recommendedName>
</protein>
<keyword evidence="2 5" id="KW-0687">Ribonucleoprotein</keyword>
<dbReference type="InterPro" id="IPR036789">
    <property type="entry name" value="Ribosomal_uL6-like_a/b-dom_sf"/>
</dbReference>
<organism evidence="8 9">
    <name type="scientific">Candidatus Nomurabacteria bacterium RIFCSPLOWO2_01_FULL_33_17</name>
    <dbReference type="NCBI Taxonomy" id="1801764"/>
    <lineage>
        <taxon>Bacteria</taxon>
        <taxon>Candidatus Nomuraibacteriota</taxon>
    </lineage>
</organism>
<keyword evidence="6" id="KW-0699">rRNA-binding</keyword>
<dbReference type="PANTHER" id="PTHR11655:SF14">
    <property type="entry name" value="LARGE RIBOSOMAL SUBUNIT PROTEIN UL6M"/>
    <property type="match status" value="1"/>
</dbReference>
<name>A0A1F6WPM6_9BACT</name>
<dbReference type="InterPro" id="IPR000702">
    <property type="entry name" value="Ribosomal_uL6-like"/>
</dbReference>
<dbReference type="GO" id="GO:0022625">
    <property type="term" value="C:cytosolic large ribosomal subunit"/>
    <property type="evidence" value="ECO:0007669"/>
    <property type="project" value="UniProtKB-UniRule"/>
</dbReference>
<evidence type="ECO:0000256" key="3">
    <source>
        <dbReference type="ARBA" id="ARBA00035454"/>
    </source>
</evidence>
<evidence type="ECO:0000256" key="2">
    <source>
        <dbReference type="ARBA" id="ARBA00023274"/>
    </source>
</evidence>
<dbReference type="STRING" id="1801764.A2903_00295"/>
<feature type="domain" description="Large ribosomal subunit protein uL6 alpha-beta" evidence="7">
    <location>
        <begin position="11"/>
        <end position="83"/>
    </location>
</feature>
<evidence type="ECO:0000256" key="1">
    <source>
        <dbReference type="ARBA" id="ARBA00022980"/>
    </source>
</evidence>
<dbReference type="PRINTS" id="PR00059">
    <property type="entry name" value="RIBOSOMALL6"/>
</dbReference>
<reference evidence="8 9" key="1">
    <citation type="journal article" date="2016" name="Nat. Commun.">
        <title>Thousands of microbial genomes shed light on interconnected biogeochemical processes in an aquifer system.</title>
        <authorList>
            <person name="Anantharaman K."/>
            <person name="Brown C.T."/>
            <person name="Hug L.A."/>
            <person name="Sharon I."/>
            <person name="Castelle C.J."/>
            <person name="Probst A.J."/>
            <person name="Thomas B.C."/>
            <person name="Singh A."/>
            <person name="Wilkins M.J."/>
            <person name="Karaoz U."/>
            <person name="Brodie E.L."/>
            <person name="Williams K.H."/>
            <person name="Hubbard S.S."/>
            <person name="Banfield J.F."/>
        </authorList>
    </citation>
    <scope>NUCLEOTIDE SEQUENCE [LARGE SCALE GENOMIC DNA]</scope>
</reference>
<evidence type="ECO:0000256" key="6">
    <source>
        <dbReference type="RuleBase" id="RU003870"/>
    </source>
</evidence>